<evidence type="ECO:0000256" key="1">
    <source>
        <dbReference type="ARBA" id="ARBA00022605"/>
    </source>
</evidence>
<keyword evidence="1 7" id="KW-0028">Amino-acid biosynthesis</keyword>
<keyword evidence="4 7" id="KW-0418">Kinase</keyword>
<dbReference type="HAMAP" id="MF_00109">
    <property type="entry name" value="Shikimate_kinase"/>
    <property type="match status" value="1"/>
</dbReference>
<evidence type="ECO:0000256" key="6">
    <source>
        <dbReference type="ARBA" id="ARBA00023141"/>
    </source>
</evidence>
<dbReference type="GO" id="GO:0005829">
    <property type="term" value="C:cytosol"/>
    <property type="evidence" value="ECO:0007669"/>
    <property type="project" value="TreeGrafter"/>
</dbReference>
<dbReference type="EC" id="2.7.1.71" evidence="7"/>
<evidence type="ECO:0000256" key="4">
    <source>
        <dbReference type="ARBA" id="ARBA00022777"/>
    </source>
</evidence>
<keyword evidence="2 7" id="KW-0808">Transferase</keyword>
<comment type="function">
    <text evidence="7">Catalyzes the specific phosphorylation of the 3-hydroxyl group of shikimic acid using ATP as a cosubstrate.</text>
</comment>
<evidence type="ECO:0000256" key="3">
    <source>
        <dbReference type="ARBA" id="ARBA00022741"/>
    </source>
</evidence>
<evidence type="ECO:0000313" key="9">
    <source>
        <dbReference type="Proteomes" id="UP000052012"/>
    </source>
</evidence>
<proteinExistence type="inferred from homology"/>
<dbReference type="AlphaFoldDB" id="A0A0R2ALK8"/>
<keyword evidence="3 7" id="KW-0547">Nucleotide-binding</keyword>
<gene>
    <name evidence="7" type="primary">aroK</name>
    <name evidence="8" type="ORF">FD06_GL000746</name>
</gene>
<keyword evidence="7" id="KW-0460">Magnesium</keyword>
<dbReference type="SUPFAM" id="SSF52540">
    <property type="entry name" value="P-loop containing nucleoside triphosphate hydrolases"/>
    <property type="match status" value="1"/>
</dbReference>
<feature type="binding site" evidence="7">
    <location>
        <position position="136"/>
    </location>
    <ligand>
        <name>substrate</name>
    </ligand>
</feature>
<dbReference type="CDD" id="cd00464">
    <property type="entry name" value="SK"/>
    <property type="match status" value="1"/>
</dbReference>
<keyword evidence="6 7" id="KW-0057">Aromatic amino acid biosynthesis</keyword>
<comment type="caution">
    <text evidence="7">Lacks conserved residue(s) required for the propagation of feature annotation.</text>
</comment>
<dbReference type="GO" id="GO:0009073">
    <property type="term" value="P:aromatic amino acid family biosynthetic process"/>
    <property type="evidence" value="ECO:0007669"/>
    <property type="project" value="UniProtKB-KW"/>
</dbReference>
<dbReference type="PANTHER" id="PTHR21087:SF16">
    <property type="entry name" value="SHIKIMATE KINASE 1, CHLOROPLASTIC"/>
    <property type="match status" value="1"/>
</dbReference>
<keyword evidence="7" id="KW-0479">Metal-binding</keyword>
<comment type="catalytic activity">
    <reaction evidence="7">
        <text>shikimate + ATP = 3-phosphoshikimate + ADP + H(+)</text>
        <dbReference type="Rhea" id="RHEA:13121"/>
        <dbReference type="ChEBI" id="CHEBI:15378"/>
        <dbReference type="ChEBI" id="CHEBI:30616"/>
        <dbReference type="ChEBI" id="CHEBI:36208"/>
        <dbReference type="ChEBI" id="CHEBI:145989"/>
        <dbReference type="ChEBI" id="CHEBI:456216"/>
        <dbReference type="EC" id="2.7.1.71"/>
    </reaction>
</comment>
<keyword evidence="5 7" id="KW-0067">ATP-binding</keyword>
<keyword evidence="7" id="KW-0963">Cytoplasm</keyword>
<feature type="binding site" evidence="7">
    <location>
        <position position="118"/>
    </location>
    <ligand>
        <name>ATP</name>
        <dbReference type="ChEBI" id="CHEBI:30616"/>
    </ligand>
</feature>
<dbReference type="InterPro" id="IPR027417">
    <property type="entry name" value="P-loop_NTPase"/>
</dbReference>
<evidence type="ECO:0000256" key="2">
    <source>
        <dbReference type="ARBA" id="ARBA00022679"/>
    </source>
</evidence>
<comment type="similarity">
    <text evidence="7">Belongs to the shikimate kinase family.</text>
</comment>
<dbReference type="Pfam" id="PF01202">
    <property type="entry name" value="SKI"/>
    <property type="match status" value="1"/>
</dbReference>
<dbReference type="GO" id="GO:0004765">
    <property type="term" value="F:shikimate kinase activity"/>
    <property type="evidence" value="ECO:0007669"/>
    <property type="project" value="UniProtKB-UniRule"/>
</dbReference>
<comment type="caution">
    <text evidence="8">The sequence shown here is derived from an EMBL/GenBank/DDBJ whole genome shotgun (WGS) entry which is preliminary data.</text>
</comment>
<dbReference type="Gene3D" id="3.40.50.300">
    <property type="entry name" value="P-loop containing nucleotide triphosphate hydrolases"/>
    <property type="match status" value="1"/>
</dbReference>
<dbReference type="RefSeq" id="WP_056967075.1">
    <property type="nucleotide sequence ID" value="NZ_AYYQ01000036.1"/>
</dbReference>
<reference evidence="8 9" key="1">
    <citation type="journal article" date="2015" name="Genome Announc.">
        <title>Expanding the biotechnology potential of lactobacilli through comparative genomics of 213 strains and associated genera.</title>
        <authorList>
            <person name="Sun Z."/>
            <person name="Harris H.M."/>
            <person name="McCann A."/>
            <person name="Guo C."/>
            <person name="Argimon S."/>
            <person name="Zhang W."/>
            <person name="Yang X."/>
            <person name="Jeffery I.B."/>
            <person name="Cooney J.C."/>
            <person name="Kagawa T.F."/>
            <person name="Liu W."/>
            <person name="Song Y."/>
            <person name="Salvetti E."/>
            <person name="Wrobel A."/>
            <person name="Rasinkangas P."/>
            <person name="Parkhill J."/>
            <person name="Rea M.C."/>
            <person name="O'Sullivan O."/>
            <person name="Ritari J."/>
            <person name="Douillard F.P."/>
            <person name="Paul Ross R."/>
            <person name="Yang R."/>
            <person name="Briner A.E."/>
            <person name="Felis G.E."/>
            <person name="de Vos W.M."/>
            <person name="Barrangou R."/>
            <person name="Klaenhammer T.R."/>
            <person name="Caufield P.W."/>
            <person name="Cui Y."/>
            <person name="Zhang H."/>
            <person name="O'Toole P.W."/>
        </authorList>
    </citation>
    <scope>NUCLEOTIDE SEQUENCE [LARGE SCALE GENOMIC DNA]</scope>
    <source>
        <strain evidence="8 9">DSM 23829</strain>
    </source>
</reference>
<feature type="binding site" evidence="7">
    <location>
        <position position="32"/>
    </location>
    <ligand>
        <name>substrate</name>
    </ligand>
</feature>
<dbReference type="OrthoDB" id="9800332at2"/>
<evidence type="ECO:0000256" key="5">
    <source>
        <dbReference type="ARBA" id="ARBA00022840"/>
    </source>
</evidence>
<dbReference type="Proteomes" id="UP000052012">
    <property type="component" value="Unassembled WGS sequence"/>
</dbReference>
<dbReference type="InterPro" id="IPR031322">
    <property type="entry name" value="Shikimate/glucono_kinase"/>
</dbReference>
<name>A0A0R2ALK8_9LACO</name>
<accession>A0A0R2ALK8</accession>
<feature type="binding site" evidence="7">
    <location>
        <begin position="10"/>
        <end position="15"/>
    </location>
    <ligand>
        <name>ATP</name>
        <dbReference type="ChEBI" id="CHEBI:30616"/>
    </ligand>
</feature>
<dbReference type="UniPathway" id="UPA00053">
    <property type="reaction ID" value="UER00088"/>
</dbReference>
<dbReference type="GO" id="GO:0005524">
    <property type="term" value="F:ATP binding"/>
    <property type="evidence" value="ECO:0007669"/>
    <property type="project" value="UniProtKB-UniRule"/>
</dbReference>
<dbReference type="EMBL" id="AYYQ01000036">
    <property type="protein sequence ID" value="KRM67594.1"/>
    <property type="molecule type" value="Genomic_DNA"/>
</dbReference>
<dbReference type="GO" id="GO:0009423">
    <property type="term" value="P:chorismate biosynthetic process"/>
    <property type="evidence" value="ECO:0007669"/>
    <property type="project" value="UniProtKB-UniRule"/>
</dbReference>
<feature type="binding site" evidence="7">
    <location>
        <position position="77"/>
    </location>
    <ligand>
        <name>substrate</name>
    </ligand>
</feature>
<dbReference type="PANTHER" id="PTHR21087">
    <property type="entry name" value="SHIKIMATE KINASE"/>
    <property type="match status" value="1"/>
</dbReference>
<evidence type="ECO:0000313" key="8">
    <source>
        <dbReference type="EMBL" id="KRM67594.1"/>
    </source>
</evidence>
<protein>
    <recommendedName>
        <fullName evidence="7">Shikimate kinase</fullName>
        <shortName evidence="7">SK</shortName>
        <ecNumber evidence="7">2.7.1.71</ecNumber>
    </recommendedName>
</protein>
<keyword evidence="9" id="KW-1185">Reference proteome</keyword>
<dbReference type="GO" id="GO:0008652">
    <property type="term" value="P:amino acid biosynthetic process"/>
    <property type="evidence" value="ECO:0007669"/>
    <property type="project" value="UniProtKB-KW"/>
</dbReference>
<feature type="binding site" evidence="7">
    <location>
        <position position="14"/>
    </location>
    <ligand>
        <name>Mg(2+)</name>
        <dbReference type="ChEBI" id="CHEBI:18420"/>
    </ligand>
</feature>
<dbReference type="STRING" id="1423781.FD06_GL000746"/>
<dbReference type="PRINTS" id="PR01100">
    <property type="entry name" value="SHIKIMTKNASE"/>
</dbReference>
<organism evidence="8 9">
    <name type="scientific">Apilactobacillus ozensis DSM 23829 = JCM 17196</name>
    <dbReference type="NCBI Taxonomy" id="1423781"/>
    <lineage>
        <taxon>Bacteria</taxon>
        <taxon>Bacillati</taxon>
        <taxon>Bacillota</taxon>
        <taxon>Bacilli</taxon>
        <taxon>Lactobacillales</taxon>
        <taxon>Lactobacillaceae</taxon>
        <taxon>Apilactobacillus</taxon>
    </lineage>
</organism>
<feature type="binding site" evidence="7">
    <location>
        <position position="56"/>
    </location>
    <ligand>
        <name>substrate</name>
    </ligand>
</feature>
<comment type="subcellular location">
    <subcellularLocation>
        <location evidence="7">Cytoplasm</location>
    </subcellularLocation>
</comment>
<dbReference type="PATRIC" id="fig|1423781.4.peg.770"/>
<dbReference type="GO" id="GO:0000287">
    <property type="term" value="F:magnesium ion binding"/>
    <property type="evidence" value="ECO:0007669"/>
    <property type="project" value="UniProtKB-UniRule"/>
</dbReference>
<evidence type="ECO:0000256" key="7">
    <source>
        <dbReference type="HAMAP-Rule" id="MF_00109"/>
    </source>
</evidence>
<sequence>MQAILIGFMGSGKSSTAQLLSEQTNLKTYDLDKVIEDTIKMPISKYFNQYGENQFRKLENENLNKVIHLDGVLSTGGGTPINAEGFKTIQKSHCPTFYLDASDAVIENRIQKDKVNDRPLVEELGYSGLIELKNQRHSIYNKLADYVIKVDNLNKQQVVEHIIKILNKK</sequence>
<comment type="subunit">
    <text evidence="7">Monomer.</text>
</comment>
<comment type="pathway">
    <text evidence="7">Metabolic intermediate biosynthesis; chorismate biosynthesis; chorismate from D-erythrose 4-phosphate and phosphoenolpyruvate: step 5/7.</text>
</comment>
<comment type="cofactor">
    <cofactor evidence="7">
        <name>Mg(2+)</name>
        <dbReference type="ChEBI" id="CHEBI:18420"/>
    </cofactor>
    <text evidence="7">Binds 1 Mg(2+) ion per subunit.</text>
</comment>
<dbReference type="InterPro" id="IPR000623">
    <property type="entry name" value="Shikimate_kinase/TSH1"/>
</dbReference>